<evidence type="ECO:0000313" key="2">
    <source>
        <dbReference type="EMBL" id="SHK03381.1"/>
    </source>
</evidence>
<feature type="transmembrane region" description="Helical" evidence="1">
    <location>
        <begin position="64"/>
        <end position="82"/>
    </location>
</feature>
<dbReference type="RefSeq" id="WP_073012643.1">
    <property type="nucleotide sequence ID" value="NZ_FQZO01000014.1"/>
</dbReference>
<keyword evidence="1" id="KW-0812">Transmembrane</keyword>
<organism evidence="2 3">
    <name type="scientific">Clostridium amylolyticum</name>
    <dbReference type="NCBI Taxonomy" id="1121298"/>
    <lineage>
        <taxon>Bacteria</taxon>
        <taxon>Bacillati</taxon>
        <taxon>Bacillota</taxon>
        <taxon>Clostridia</taxon>
        <taxon>Eubacteriales</taxon>
        <taxon>Clostridiaceae</taxon>
        <taxon>Clostridium</taxon>
    </lineage>
</organism>
<dbReference type="AlphaFoldDB" id="A0A1M6P5Z7"/>
<proteinExistence type="predicted"/>
<keyword evidence="3" id="KW-1185">Reference proteome</keyword>
<protein>
    <submittedName>
        <fullName evidence="2">Uncharacterized protein</fullName>
    </submittedName>
</protein>
<evidence type="ECO:0000313" key="3">
    <source>
        <dbReference type="Proteomes" id="UP000184080"/>
    </source>
</evidence>
<gene>
    <name evidence="2" type="ORF">SAMN05444401_0429</name>
</gene>
<evidence type="ECO:0000256" key="1">
    <source>
        <dbReference type="SAM" id="Phobius"/>
    </source>
</evidence>
<reference evidence="2 3" key="1">
    <citation type="submission" date="2016-11" db="EMBL/GenBank/DDBJ databases">
        <authorList>
            <person name="Jaros S."/>
            <person name="Januszkiewicz K."/>
            <person name="Wedrychowicz H."/>
        </authorList>
    </citation>
    <scope>NUCLEOTIDE SEQUENCE [LARGE SCALE GENOMIC DNA]</scope>
    <source>
        <strain evidence="2 3">DSM 21864</strain>
    </source>
</reference>
<dbReference type="OrthoDB" id="9978266at2"/>
<keyword evidence="1" id="KW-0472">Membrane</keyword>
<sequence length="126" mass="14937">MKKSRFRKLLVISLIIFTVMRFAPLFAPNNSLSATGRNYDIDRLVAYQDINSVFILRSLKDKNSVSYLVFAFLLFIISRNLIGRLYFFLRNKNYIADIRVYFKRFNIMYFNGSKYKDVPSFSVLML</sequence>
<name>A0A1M6P5Z7_9CLOT</name>
<keyword evidence="1" id="KW-1133">Transmembrane helix</keyword>
<dbReference type="STRING" id="1121298.SAMN05444401_0429"/>
<dbReference type="Proteomes" id="UP000184080">
    <property type="component" value="Unassembled WGS sequence"/>
</dbReference>
<dbReference type="EMBL" id="FQZO01000014">
    <property type="protein sequence ID" value="SHK03381.1"/>
    <property type="molecule type" value="Genomic_DNA"/>
</dbReference>
<accession>A0A1M6P5Z7</accession>